<accession>A0ACC2RYK5</accession>
<dbReference type="Proteomes" id="UP001165960">
    <property type="component" value="Unassembled WGS sequence"/>
</dbReference>
<proteinExistence type="predicted"/>
<evidence type="ECO:0000313" key="2">
    <source>
        <dbReference type="Proteomes" id="UP001165960"/>
    </source>
</evidence>
<protein>
    <submittedName>
        <fullName evidence="1">Uncharacterized protein</fullName>
    </submittedName>
</protein>
<evidence type="ECO:0000313" key="1">
    <source>
        <dbReference type="EMBL" id="KAJ9055142.1"/>
    </source>
</evidence>
<comment type="caution">
    <text evidence="1">The sequence shown here is derived from an EMBL/GenBank/DDBJ whole genome shotgun (WGS) entry which is preliminary data.</text>
</comment>
<organism evidence="1 2">
    <name type="scientific">Entomophthora muscae</name>
    <dbReference type="NCBI Taxonomy" id="34485"/>
    <lineage>
        <taxon>Eukaryota</taxon>
        <taxon>Fungi</taxon>
        <taxon>Fungi incertae sedis</taxon>
        <taxon>Zoopagomycota</taxon>
        <taxon>Entomophthoromycotina</taxon>
        <taxon>Entomophthoromycetes</taxon>
        <taxon>Entomophthorales</taxon>
        <taxon>Entomophthoraceae</taxon>
        <taxon>Entomophthora</taxon>
    </lineage>
</organism>
<name>A0ACC2RYK5_9FUNG</name>
<gene>
    <name evidence="1" type="ORF">DSO57_1007366</name>
</gene>
<dbReference type="EMBL" id="QTSX02006411">
    <property type="protein sequence ID" value="KAJ9055142.1"/>
    <property type="molecule type" value="Genomic_DNA"/>
</dbReference>
<keyword evidence="2" id="KW-1185">Reference proteome</keyword>
<reference evidence="1" key="1">
    <citation type="submission" date="2022-04" db="EMBL/GenBank/DDBJ databases">
        <title>Genome of the entomopathogenic fungus Entomophthora muscae.</title>
        <authorList>
            <person name="Elya C."/>
            <person name="Lovett B.R."/>
            <person name="Lee E."/>
            <person name="Macias A.M."/>
            <person name="Hajek A.E."/>
            <person name="De Bivort B.L."/>
            <person name="Kasson M.T."/>
            <person name="De Fine Licht H.H."/>
            <person name="Stajich J.E."/>
        </authorList>
    </citation>
    <scope>NUCLEOTIDE SEQUENCE</scope>
    <source>
        <strain evidence="1">Berkeley</strain>
    </source>
</reference>
<sequence length="88" mass="9761">METPTAAKTTYTQLFGVLYITLTQMIDSMVPNSGPWSLLGQYHPSYGGHYPLAQLYPVLSQPMPTTYAWLLEIDSILLLGGQSIEILL</sequence>